<name>A0A540V9S2_9CHLR</name>
<gene>
    <name evidence="10" type="ORF">FKZ61_21130</name>
</gene>
<keyword evidence="7 9" id="KW-0472">Membrane</keyword>
<dbReference type="OrthoDB" id="9810952at2"/>
<dbReference type="InParanoid" id="A0A540V9S2"/>
<feature type="transmembrane region" description="Helical" evidence="9">
    <location>
        <begin position="407"/>
        <end position="429"/>
    </location>
</feature>
<evidence type="ECO:0000256" key="4">
    <source>
        <dbReference type="ARBA" id="ARBA00022692"/>
    </source>
</evidence>
<dbReference type="PANTHER" id="PTHR32024">
    <property type="entry name" value="TRK SYSTEM POTASSIUM UPTAKE PROTEIN TRKG-RELATED"/>
    <property type="match status" value="1"/>
</dbReference>
<evidence type="ECO:0000256" key="7">
    <source>
        <dbReference type="ARBA" id="ARBA00023136"/>
    </source>
</evidence>
<dbReference type="GO" id="GO:0030001">
    <property type="term" value="P:metal ion transport"/>
    <property type="evidence" value="ECO:0007669"/>
    <property type="project" value="UniProtKB-ARBA"/>
</dbReference>
<comment type="subcellular location">
    <subcellularLocation>
        <location evidence="1">Cell membrane</location>
        <topology evidence="1">Multi-pass membrane protein</topology>
    </subcellularLocation>
</comment>
<proteinExistence type="predicted"/>
<feature type="compositionally biased region" description="Basic and acidic residues" evidence="8">
    <location>
        <begin position="9"/>
        <end position="18"/>
    </location>
</feature>
<feature type="region of interest" description="Disordered" evidence="8">
    <location>
        <begin position="1"/>
        <end position="33"/>
    </location>
</feature>
<evidence type="ECO:0000256" key="6">
    <source>
        <dbReference type="ARBA" id="ARBA00023065"/>
    </source>
</evidence>
<dbReference type="PANTHER" id="PTHR32024:SF1">
    <property type="entry name" value="KTR SYSTEM POTASSIUM UPTAKE PROTEIN B"/>
    <property type="match status" value="1"/>
</dbReference>
<evidence type="ECO:0000313" key="11">
    <source>
        <dbReference type="Proteomes" id="UP000317371"/>
    </source>
</evidence>
<accession>A0A540V9S2</accession>
<evidence type="ECO:0008006" key="12">
    <source>
        <dbReference type="Google" id="ProtNLM"/>
    </source>
</evidence>
<keyword evidence="11" id="KW-1185">Reference proteome</keyword>
<evidence type="ECO:0000256" key="9">
    <source>
        <dbReference type="SAM" id="Phobius"/>
    </source>
</evidence>
<feature type="transmembrane region" description="Helical" evidence="9">
    <location>
        <begin position="133"/>
        <end position="157"/>
    </location>
</feature>
<keyword evidence="4 9" id="KW-0812">Transmembrane</keyword>
<dbReference type="Proteomes" id="UP000317371">
    <property type="component" value="Unassembled WGS sequence"/>
</dbReference>
<keyword evidence="5 9" id="KW-1133">Transmembrane helix</keyword>
<reference evidence="10 11" key="1">
    <citation type="submission" date="2019-06" db="EMBL/GenBank/DDBJ databases">
        <title>Genome sequence of Litorilinea aerophila BAA-2444.</title>
        <authorList>
            <person name="Maclea K.S."/>
            <person name="Maurais E.G."/>
            <person name="Iannazzi L.C."/>
        </authorList>
    </citation>
    <scope>NUCLEOTIDE SEQUENCE [LARGE SCALE GENOMIC DNA]</scope>
    <source>
        <strain evidence="10 11">ATCC BAA-2444</strain>
    </source>
</reference>
<evidence type="ECO:0000256" key="3">
    <source>
        <dbReference type="ARBA" id="ARBA00022475"/>
    </source>
</evidence>
<feature type="transmembrane region" description="Helical" evidence="9">
    <location>
        <begin position="466"/>
        <end position="487"/>
    </location>
</feature>
<dbReference type="GO" id="GO:0008324">
    <property type="term" value="F:monoatomic cation transmembrane transporter activity"/>
    <property type="evidence" value="ECO:0007669"/>
    <property type="project" value="InterPro"/>
</dbReference>
<feature type="transmembrane region" description="Helical" evidence="9">
    <location>
        <begin position="357"/>
        <end position="387"/>
    </location>
</feature>
<keyword evidence="6" id="KW-0406">Ion transport</keyword>
<dbReference type="InterPro" id="IPR003445">
    <property type="entry name" value="Cat_transpt"/>
</dbReference>
<feature type="transmembrane region" description="Helical" evidence="9">
    <location>
        <begin position="71"/>
        <end position="88"/>
    </location>
</feature>
<keyword evidence="2" id="KW-0813">Transport</keyword>
<dbReference type="FunCoup" id="A0A540V9S2">
    <property type="interactions" value="231"/>
</dbReference>
<keyword evidence="3" id="KW-1003">Cell membrane</keyword>
<dbReference type="Pfam" id="PF02386">
    <property type="entry name" value="TrkH"/>
    <property type="match status" value="1"/>
</dbReference>
<protein>
    <recommendedName>
        <fullName evidence="12">Trk family potassium uptake protein</fullName>
    </recommendedName>
</protein>
<evidence type="ECO:0000256" key="8">
    <source>
        <dbReference type="SAM" id="MobiDB-lite"/>
    </source>
</evidence>
<comment type="caution">
    <text evidence="10">The sequence shown here is derived from an EMBL/GenBank/DDBJ whole genome shotgun (WGS) entry which is preliminary data.</text>
</comment>
<evidence type="ECO:0000256" key="1">
    <source>
        <dbReference type="ARBA" id="ARBA00004651"/>
    </source>
</evidence>
<dbReference type="RefSeq" id="WP_141612157.1">
    <property type="nucleotide sequence ID" value="NZ_VIGC02000039.1"/>
</dbReference>
<feature type="transmembrane region" description="Helical" evidence="9">
    <location>
        <begin position="251"/>
        <end position="275"/>
    </location>
</feature>
<dbReference type="EMBL" id="VIGC01000039">
    <property type="protein sequence ID" value="TQE93455.1"/>
    <property type="molecule type" value="Genomic_DNA"/>
</dbReference>
<sequence>MNTAAEPQSDSHEPEEQRPAGAGPAADRRRPPRLPYQHKIPIVEEELELLDDETPDVIPLKRRREWMSGPWVLIFGFAFIILIGTVLLKLPWSAAPGKTITWSEALFTSTSATTVTGLVVRNTAQDFSFFGQLVILFLLQVGGVGFISFSVLLFRLIGRRITLQTRFIVQQSLGTSRVSGALDLALYVLGVTLSLEAVGALLLYLRWRSHLPEGEALWYAIFHAISSYCNAGFDLFSGTEAGVLFGFGTDWFTLLVMGVLILLGGFGITVMYDLWSYRFDRTLGLNTRLTLILALVLTVTGTAIVMIDPNLHRNLFPDLSWGKRFAVGLFTVVSARTAGLTILPLDQLSEGSQLIIMLWMFIGGAPASMAGGVSTSTVAVLLVAVLATARGHSAAVSFQRTLPNETIAKAVAIMTVSTLLVTVVTLILSLRHEGDIFTVGFEVVSAFANAGYSLDFTSKLDAVGRYLIAFTMFWGRLGPLTIVVALAQSEQPTLIRYPEEPVILG</sequence>
<feature type="transmembrane region" description="Helical" evidence="9">
    <location>
        <begin position="184"/>
        <end position="205"/>
    </location>
</feature>
<organism evidence="10 11">
    <name type="scientific">Litorilinea aerophila</name>
    <dbReference type="NCBI Taxonomy" id="1204385"/>
    <lineage>
        <taxon>Bacteria</taxon>
        <taxon>Bacillati</taxon>
        <taxon>Chloroflexota</taxon>
        <taxon>Caldilineae</taxon>
        <taxon>Caldilineales</taxon>
        <taxon>Caldilineaceae</taxon>
        <taxon>Litorilinea</taxon>
    </lineage>
</organism>
<evidence type="ECO:0000313" key="10">
    <source>
        <dbReference type="EMBL" id="TQE93455.1"/>
    </source>
</evidence>
<feature type="transmembrane region" description="Helical" evidence="9">
    <location>
        <begin position="287"/>
        <end position="307"/>
    </location>
</feature>
<dbReference type="AlphaFoldDB" id="A0A540V9S2"/>
<evidence type="ECO:0000256" key="2">
    <source>
        <dbReference type="ARBA" id="ARBA00022448"/>
    </source>
</evidence>
<dbReference type="GO" id="GO:0005886">
    <property type="term" value="C:plasma membrane"/>
    <property type="evidence" value="ECO:0007669"/>
    <property type="project" value="UniProtKB-SubCell"/>
</dbReference>
<evidence type="ECO:0000256" key="5">
    <source>
        <dbReference type="ARBA" id="ARBA00022989"/>
    </source>
</evidence>